<feature type="region of interest" description="Disordered" evidence="6">
    <location>
        <begin position="172"/>
        <end position="344"/>
    </location>
</feature>
<evidence type="ECO:0000256" key="1">
    <source>
        <dbReference type="ARBA" id="ARBA00004123"/>
    </source>
</evidence>
<dbReference type="AlphaFoldDB" id="A0AAV9Q541"/>
<dbReference type="GO" id="GO:0006272">
    <property type="term" value="P:leading strand elongation"/>
    <property type="evidence" value="ECO:0007669"/>
    <property type="project" value="TreeGrafter"/>
</dbReference>
<evidence type="ECO:0000313" key="8">
    <source>
        <dbReference type="EMBL" id="KAK5534514.1"/>
    </source>
</evidence>
<evidence type="ECO:0000313" key="9">
    <source>
        <dbReference type="Proteomes" id="UP001345827"/>
    </source>
</evidence>
<name>A0AAV9Q541_9PEZI</name>
<evidence type="ECO:0000256" key="4">
    <source>
        <dbReference type="ARBA" id="ARBA00039775"/>
    </source>
</evidence>
<keyword evidence="9" id="KW-1185">Reference proteome</keyword>
<dbReference type="EMBL" id="JAXLQG010000011">
    <property type="protein sequence ID" value="KAK5534514.1"/>
    <property type="molecule type" value="Genomic_DNA"/>
</dbReference>
<dbReference type="PANTHER" id="PTHR46172">
    <property type="entry name" value="DNA POLYMERASE EPSILON SUBUNIT 3"/>
    <property type="match status" value="1"/>
</dbReference>
<evidence type="ECO:0000259" key="7">
    <source>
        <dbReference type="Pfam" id="PF00808"/>
    </source>
</evidence>
<evidence type="ECO:0000256" key="5">
    <source>
        <dbReference type="ARBA" id="ARBA00042096"/>
    </source>
</evidence>
<protein>
    <recommendedName>
        <fullName evidence="4">DNA polymerase epsilon subunit D</fullName>
    </recommendedName>
    <alternativeName>
        <fullName evidence="5">DNA polymerase II subunit D</fullName>
    </alternativeName>
</protein>
<evidence type="ECO:0000256" key="6">
    <source>
        <dbReference type="SAM" id="MobiDB-lite"/>
    </source>
</evidence>
<dbReference type="CDD" id="cd22928">
    <property type="entry name" value="HFD_POLE3_DPB4"/>
    <property type="match status" value="1"/>
</dbReference>
<dbReference type="GO" id="GO:0006974">
    <property type="term" value="P:DNA damage response"/>
    <property type="evidence" value="ECO:0007669"/>
    <property type="project" value="TreeGrafter"/>
</dbReference>
<feature type="region of interest" description="Disordered" evidence="6">
    <location>
        <begin position="1"/>
        <end position="56"/>
    </location>
</feature>
<accession>A0AAV9Q541</accession>
<dbReference type="PANTHER" id="PTHR46172:SF1">
    <property type="entry name" value="DNA POLYMERASE EPSILON SUBUNIT 3"/>
    <property type="match status" value="1"/>
</dbReference>
<dbReference type="SUPFAM" id="SSF47113">
    <property type="entry name" value="Histone-fold"/>
    <property type="match status" value="1"/>
</dbReference>
<comment type="subcellular location">
    <subcellularLocation>
        <location evidence="1">Nucleus</location>
    </subcellularLocation>
</comment>
<comment type="caution">
    <text evidence="8">The sequence shown here is derived from an EMBL/GenBank/DDBJ whole genome shotgun (WGS) entry which is preliminary data.</text>
</comment>
<keyword evidence="2" id="KW-0235">DNA replication</keyword>
<dbReference type="InterPro" id="IPR051377">
    <property type="entry name" value="DNA_Pol-Epsilon_Subunit"/>
</dbReference>
<feature type="compositionally biased region" description="Basic and acidic residues" evidence="6">
    <location>
        <begin position="335"/>
        <end position="344"/>
    </location>
</feature>
<sequence length="344" mass="37086">MPSRKSTSSTGAPTEVNGDISMISNATAASSTSHAHPNPSSRPSRPSGGAKQDDGVGIDDLLLPRSLVSRLARGVLPANTSIQKDATLALAKSATVFISYLTHHANEQTSKKTIGPQDVIKALSEIEMSGVMGLGAGGAGKDGPRLGARLEKELEAYEEIVRGKRKGYRDKVKARESLGDGGQEEEEERGEPINKKVRRMSEEGQGQGQGQGDGEDAEDEERMLEAQLNGAEMEEDEEVEGKGKGRGKGKSTDEMMFVNGKEVGDGDGEDEGDDEHDDDQEEDEDEDEDEEQDEEEEDDENENENEADGADADEMDERPDREGRGSISLMPDGNVEMRSDDESD</sequence>
<keyword evidence="3" id="KW-0539">Nucleus</keyword>
<feature type="domain" description="Transcription factor CBF/NF-Y/archaeal histone" evidence="7">
    <location>
        <begin position="63"/>
        <end position="123"/>
    </location>
</feature>
<feature type="compositionally biased region" description="Acidic residues" evidence="6">
    <location>
        <begin position="265"/>
        <end position="317"/>
    </location>
</feature>
<proteinExistence type="predicted"/>
<evidence type="ECO:0000256" key="2">
    <source>
        <dbReference type="ARBA" id="ARBA00022705"/>
    </source>
</evidence>
<dbReference type="GO" id="GO:0046982">
    <property type="term" value="F:protein heterodimerization activity"/>
    <property type="evidence" value="ECO:0007669"/>
    <property type="project" value="InterPro"/>
</dbReference>
<gene>
    <name evidence="8" type="ORF">LTR25_006546</name>
</gene>
<dbReference type="GO" id="GO:0008622">
    <property type="term" value="C:epsilon DNA polymerase complex"/>
    <property type="evidence" value="ECO:0007669"/>
    <property type="project" value="TreeGrafter"/>
</dbReference>
<dbReference type="GO" id="GO:0031507">
    <property type="term" value="P:heterochromatin formation"/>
    <property type="evidence" value="ECO:0007669"/>
    <property type="project" value="TreeGrafter"/>
</dbReference>
<feature type="compositionally biased region" description="Low complexity" evidence="6">
    <location>
        <begin position="24"/>
        <end position="50"/>
    </location>
</feature>
<dbReference type="InterPro" id="IPR003958">
    <property type="entry name" value="CBFA_NFYB_domain"/>
</dbReference>
<dbReference type="GO" id="GO:0031490">
    <property type="term" value="F:chromatin DNA binding"/>
    <property type="evidence" value="ECO:0007669"/>
    <property type="project" value="TreeGrafter"/>
</dbReference>
<dbReference type="Pfam" id="PF00808">
    <property type="entry name" value="CBFD_NFYB_HMF"/>
    <property type="match status" value="1"/>
</dbReference>
<dbReference type="GO" id="GO:0008623">
    <property type="term" value="C:CHRAC"/>
    <property type="evidence" value="ECO:0007669"/>
    <property type="project" value="TreeGrafter"/>
</dbReference>
<feature type="compositionally biased region" description="Polar residues" evidence="6">
    <location>
        <begin position="1"/>
        <end position="12"/>
    </location>
</feature>
<dbReference type="Proteomes" id="UP001345827">
    <property type="component" value="Unassembled WGS sequence"/>
</dbReference>
<evidence type="ECO:0000256" key="3">
    <source>
        <dbReference type="ARBA" id="ARBA00023242"/>
    </source>
</evidence>
<organism evidence="8 9">
    <name type="scientific">Vermiconidia calcicola</name>
    <dbReference type="NCBI Taxonomy" id="1690605"/>
    <lineage>
        <taxon>Eukaryota</taxon>
        <taxon>Fungi</taxon>
        <taxon>Dikarya</taxon>
        <taxon>Ascomycota</taxon>
        <taxon>Pezizomycotina</taxon>
        <taxon>Dothideomycetes</taxon>
        <taxon>Dothideomycetidae</taxon>
        <taxon>Mycosphaerellales</taxon>
        <taxon>Extremaceae</taxon>
        <taxon>Vermiconidia</taxon>
    </lineage>
</organism>
<reference evidence="8 9" key="1">
    <citation type="submission" date="2023-06" db="EMBL/GenBank/DDBJ databases">
        <title>Black Yeasts Isolated from many extreme environments.</title>
        <authorList>
            <person name="Coleine C."/>
            <person name="Stajich J.E."/>
            <person name="Selbmann L."/>
        </authorList>
    </citation>
    <scope>NUCLEOTIDE SEQUENCE [LARGE SCALE GENOMIC DNA]</scope>
    <source>
        <strain evidence="8 9">CCFEE 5887</strain>
    </source>
</reference>
<dbReference type="InterPro" id="IPR009072">
    <property type="entry name" value="Histone-fold"/>
</dbReference>
<feature type="compositionally biased region" description="Acidic residues" evidence="6">
    <location>
        <begin position="213"/>
        <end position="222"/>
    </location>
</feature>
<feature type="compositionally biased region" description="Basic and acidic residues" evidence="6">
    <location>
        <begin position="190"/>
        <end position="202"/>
    </location>
</feature>
<dbReference type="Gene3D" id="1.10.20.10">
    <property type="entry name" value="Histone, subunit A"/>
    <property type="match status" value="1"/>
</dbReference>